<protein>
    <submittedName>
        <fullName evidence="3">TrkA family potassium uptake protein</fullName>
    </submittedName>
</protein>
<accession>A0A9J6R826</accession>
<comment type="caution">
    <text evidence="3">The sequence shown here is derived from an EMBL/GenBank/DDBJ whole genome shotgun (WGS) entry which is preliminary data.</text>
</comment>
<dbReference type="SUPFAM" id="SSF116726">
    <property type="entry name" value="TrkA C-terminal domain-like"/>
    <property type="match status" value="1"/>
</dbReference>
<dbReference type="InterPro" id="IPR003148">
    <property type="entry name" value="RCK_N"/>
</dbReference>
<evidence type="ECO:0000259" key="1">
    <source>
        <dbReference type="PROSITE" id="PS51201"/>
    </source>
</evidence>
<evidence type="ECO:0000313" key="4">
    <source>
        <dbReference type="Proteomes" id="UP001084197"/>
    </source>
</evidence>
<proteinExistence type="predicted"/>
<feature type="domain" description="RCK C-terminal" evidence="2">
    <location>
        <begin position="136"/>
        <end position="219"/>
    </location>
</feature>
<dbReference type="GO" id="GO:0008324">
    <property type="term" value="F:monoatomic cation transmembrane transporter activity"/>
    <property type="evidence" value="ECO:0007669"/>
    <property type="project" value="InterPro"/>
</dbReference>
<dbReference type="Pfam" id="PF02254">
    <property type="entry name" value="TrkA_N"/>
    <property type="match status" value="1"/>
</dbReference>
<dbReference type="AlphaFoldDB" id="A0A9J6R826"/>
<dbReference type="RefSeq" id="WP_268778467.1">
    <property type="nucleotide sequence ID" value="NZ_JAPRAT010000001.1"/>
</dbReference>
<dbReference type="GO" id="GO:0006813">
    <property type="term" value="P:potassium ion transport"/>
    <property type="evidence" value="ECO:0007669"/>
    <property type="project" value="InterPro"/>
</dbReference>
<dbReference type="InterPro" id="IPR006037">
    <property type="entry name" value="RCK_C"/>
</dbReference>
<feature type="domain" description="RCK N-terminal" evidence="1">
    <location>
        <begin position="3"/>
        <end position="119"/>
    </location>
</feature>
<sequence>MKQKQIAVIGLGQFGGGICKELARLGHDVLVIDKEERLVNDYSKIATHAVVADTTDEELLHSLGLRNFDYVIVAIGEDIQASILTTIILKDMGATHVWVKARNSYHHKILNKIGADLIIHPEKDIGKRLAQRLKKDQLFDFIEISDEYSIVEINTTNKLSNKSLLDLNISSRYGLTILGVKKNGKLNINPAPELDLDLGNVLFIIGNNLDIQRFKKVEL</sequence>
<dbReference type="Pfam" id="PF02080">
    <property type="entry name" value="TrkA_C"/>
    <property type="match status" value="1"/>
</dbReference>
<dbReference type="SUPFAM" id="SSF51735">
    <property type="entry name" value="NAD(P)-binding Rossmann-fold domains"/>
    <property type="match status" value="1"/>
</dbReference>
<dbReference type="EMBL" id="JAPRAT010000001">
    <property type="protein sequence ID" value="MCZ0701703.1"/>
    <property type="molecule type" value="Genomic_DNA"/>
</dbReference>
<evidence type="ECO:0000259" key="2">
    <source>
        <dbReference type="PROSITE" id="PS51202"/>
    </source>
</evidence>
<reference evidence="3" key="1">
    <citation type="submission" date="2022-11" db="EMBL/GenBank/DDBJ databases">
        <title>WGS of Natronobacillus azotifigens 24KS-1, an anaerobic diazotrophic haloalkaliphile from soda-rich habitats.</title>
        <authorList>
            <person name="Sorokin D.Y."/>
            <person name="Merkel A.Y."/>
        </authorList>
    </citation>
    <scope>NUCLEOTIDE SEQUENCE</scope>
    <source>
        <strain evidence="3">24KS-1</strain>
    </source>
</reference>
<dbReference type="Gene3D" id="3.40.50.720">
    <property type="entry name" value="NAD(P)-binding Rossmann-like Domain"/>
    <property type="match status" value="1"/>
</dbReference>
<organism evidence="3 4">
    <name type="scientific">Natronobacillus azotifigens</name>
    <dbReference type="NCBI Taxonomy" id="472978"/>
    <lineage>
        <taxon>Bacteria</taxon>
        <taxon>Bacillati</taxon>
        <taxon>Bacillota</taxon>
        <taxon>Bacilli</taxon>
        <taxon>Bacillales</taxon>
        <taxon>Bacillaceae</taxon>
        <taxon>Natronobacillus</taxon>
    </lineage>
</organism>
<dbReference type="PANTHER" id="PTHR43833:SF7">
    <property type="entry name" value="KTR SYSTEM POTASSIUM UPTAKE PROTEIN C"/>
    <property type="match status" value="1"/>
</dbReference>
<dbReference type="Proteomes" id="UP001084197">
    <property type="component" value="Unassembled WGS sequence"/>
</dbReference>
<dbReference type="PROSITE" id="PS51202">
    <property type="entry name" value="RCK_C"/>
    <property type="match status" value="1"/>
</dbReference>
<dbReference type="InterPro" id="IPR036721">
    <property type="entry name" value="RCK_C_sf"/>
</dbReference>
<keyword evidence="4" id="KW-1185">Reference proteome</keyword>
<gene>
    <name evidence="3" type="ORF">OWO01_00575</name>
</gene>
<dbReference type="Gene3D" id="3.30.70.1450">
    <property type="entry name" value="Regulator of K+ conductance, C-terminal domain"/>
    <property type="match status" value="1"/>
</dbReference>
<dbReference type="PANTHER" id="PTHR43833">
    <property type="entry name" value="POTASSIUM CHANNEL PROTEIN 2-RELATED-RELATED"/>
    <property type="match status" value="1"/>
</dbReference>
<dbReference type="PROSITE" id="PS51201">
    <property type="entry name" value="RCK_N"/>
    <property type="match status" value="1"/>
</dbReference>
<name>A0A9J6R826_9BACI</name>
<evidence type="ECO:0000313" key="3">
    <source>
        <dbReference type="EMBL" id="MCZ0701703.1"/>
    </source>
</evidence>
<dbReference type="InterPro" id="IPR036291">
    <property type="entry name" value="NAD(P)-bd_dom_sf"/>
</dbReference>
<dbReference type="InterPro" id="IPR050721">
    <property type="entry name" value="Trk_Ktr_HKT_K-transport"/>
</dbReference>